<keyword evidence="3" id="KW-1185">Reference proteome</keyword>
<feature type="region of interest" description="Disordered" evidence="1">
    <location>
        <begin position="34"/>
        <end position="74"/>
    </location>
</feature>
<reference evidence="2" key="1">
    <citation type="submission" date="2023-01" db="EMBL/GenBank/DDBJ databases">
        <title>Genome assembly of the deep-sea coral Lophelia pertusa.</title>
        <authorList>
            <person name="Herrera S."/>
            <person name="Cordes E."/>
        </authorList>
    </citation>
    <scope>NUCLEOTIDE SEQUENCE</scope>
    <source>
        <strain evidence="2">USNM1676648</strain>
        <tissue evidence="2">Polyp</tissue>
    </source>
</reference>
<dbReference type="AlphaFoldDB" id="A0A9W9Z319"/>
<accession>A0A9W9Z319</accession>
<dbReference type="EMBL" id="MU826829">
    <property type="protein sequence ID" value="KAJ7374091.1"/>
    <property type="molecule type" value="Genomic_DNA"/>
</dbReference>
<comment type="caution">
    <text evidence="2">The sequence shown here is derived from an EMBL/GenBank/DDBJ whole genome shotgun (WGS) entry which is preliminary data.</text>
</comment>
<name>A0A9W9Z319_9CNID</name>
<organism evidence="2 3">
    <name type="scientific">Desmophyllum pertusum</name>
    <dbReference type="NCBI Taxonomy" id="174260"/>
    <lineage>
        <taxon>Eukaryota</taxon>
        <taxon>Metazoa</taxon>
        <taxon>Cnidaria</taxon>
        <taxon>Anthozoa</taxon>
        <taxon>Hexacorallia</taxon>
        <taxon>Scleractinia</taxon>
        <taxon>Caryophylliina</taxon>
        <taxon>Caryophylliidae</taxon>
        <taxon>Desmophyllum</taxon>
    </lineage>
</organism>
<gene>
    <name evidence="2" type="ORF">OS493_009422</name>
</gene>
<proteinExistence type="predicted"/>
<sequence length="109" mass="11644">MKQISSFGSEDASNPFLDDIRAASAAASVLSYGGNPFEETPSIETSSVPDPSPSEASSVAATADSDAAQTPTEDMIDKLIEDYQLYQDPYLKAVITECHARTPLHVCCR</sequence>
<dbReference type="Proteomes" id="UP001163046">
    <property type="component" value="Unassembled WGS sequence"/>
</dbReference>
<protein>
    <submittedName>
        <fullName evidence="2">Uncharacterized protein</fullName>
    </submittedName>
</protein>
<evidence type="ECO:0000313" key="3">
    <source>
        <dbReference type="Proteomes" id="UP001163046"/>
    </source>
</evidence>
<evidence type="ECO:0000256" key="1">
    <source>
        <dbReference type="SAM" id="MobiDB-lite"/>
    </source>
</evidence>
<feature type="compositionally biased region" description="Low complexity" evidence="1">
    <location>
        <begin position="54"/>
        <end position="68"/>
    </location>
</feature>
<evidence type="ECO:0000313" key="2">
    <source>
        <dbReference type="EMBL" id="KAJ7374091.1"/>
    </source>
</evidence>